<reference evidence="4 5" key="1">
    <citation type="submission" date="2019-12" db="EMBL/GenBank/DDBJ databases">
        <title>Whole genome sequences of Lactococcus raffinolactis strains isolated from sewage.</title>
        <authorList>
            <person name="Ybazeta G."/>
            <person name="Ross M."/>
            <person name="Brabant-Kirwan D."/>
            <person name="Saleh M."/>
            <person name="Dillon J.A."/>
            <person name="Splinter K."/>
            <person name="Nokhbeh R."/>
        </authorList>
    </citation>
    <scope>NUCLEOTIDE SEQUENCE [LARGE SCALE GENOMIC DNA]</scope>
    <source>
        <strain evidence="4 5">Lr_19_14</strain>
        <plasmid evidence="4 5">pLraf_19_14_1</plasmid>
    </source>
</reference>
<proteinExistence type="inferred from homology"/>
<dbReference type="SUPFAM" id="SSF46785">
    <property type="entry name" value="Winged helix' DNA-binding domain"/>
    <property type="match status" value="1"/>
</dbReference>
<evidence type="ECO:0000313" key="4">
    <source>
        <dbReference type="EMBL" id="QIW59640.1"/>
    </source>
</evidence>
<evidence type="ECO:0000313" key="5">
    <source>
        <dbReference type="Proteomes" id="UP000501558"/>
    </source>
</evidence>
<evidence type="ECO:0000256" key="1">
    <source>
        <dbReference type="ARBA" id="ARBA00038283"/>
    </source>
</evidence>
<evidence type="ECO:0000259" key="3">
    <source>
        <dbReference type="Pfam" id="PF01051"/>
    </source>
</evidence>
<comment type="similarity">
    <text evidence="1">Belongs to the initiator RepB protein family.</text>
</comment>
<organism evidence="4 5">
    <name type="scientific">Pseudolactococcus raffinolactis</name>
    <dbReference type="NCBI Taxonomy" id="1366"/>
    <lineage>
        <taxon>Bacteria</taxon>
        <taxon>Bacillati</taxon>
        <taxon>Bacillota</taxon>
        <taxon>Bacilli</taxon>
        <taxon>Lactobacillales</taxon>
        <taxon>Streptococcaceae</taxon>
        <taxon>Pseudolactococcus</taxon>
    </lineage>
</organism>
<evidence type="ECO:0000256" key="2">
    <source>
        <dbReference type="SAM" id="MobiDB-lite"/>
    </source>
</evidence>
<name>A0AAE6YP65_9LACT</name>
<dbReference type="EMBL" id="CP047629">
    <property type="protein sequence ID" value="QIW59640.1"/>
    <property type="molecule type" value="Genomic_DNA"/>
</dbReference>
<dbReference type="AlphaFoldDB" id="A0AAE6YP65"/>
<dbReference type="InterPro" id="IPR000525">
    <property type="entry name" value="Initiator_Rep_WH1"/>
</dbReference>
<accession>A0AAE6YP65</accession>
<dbReference type="GO" id="GO:0003887">
    <property type="term" value="F:DNA-directed DNA polymerase activity"/>
    <property type="evidence" value="ECO:0007669"/>
    <property type="project" value="InterPro"/>
</dbReference>
<dbReference type="InterPro" id="IPR036390">
    <property type="entry name" value="WH_DNA-bd_sf"/>
</dbReference>
<feature type="region of interest" description="Disordered" evidence="2">
    <location>
        <begin position="164"/>
        <end position="209"/>
    </location>
</feature>
<sequence>MNGNTSLRYSEFREGSFDFQTSQQNHLNKQVVTVRVSDEMEYILNKLNIDTGNWTQFEFFEFATLKSVYSKSVFRFLKQYRKTGFWKVDLADFKKLLNVPESYKPTHIDSRVLKPVMKELPSIFKGLKVHKIKSRRRGNQLLGYEFTFQKESTHNWIDDKYDKSGNAKKTPVGSKIPDWYDPDYKNETTPESQKELERIKQESLDKMKN</sequence>
<dbReference type="Gene3D" id="1.10.10.10">
    <property type="entry name" value="Winged helix-like DNA-binding domain superfamily/Winged helix DNA-binding domain"/>
    <property type="match status" value="1"/>
</dbReference>
<dbReference type="Pfam" id="PF21205">
    <property type="entry name" value="Rep3_C"/>
    <property type="match status" value="1"/>
</dbReference>
<dbReference type="GO" id="GO:0006270">
    <property type="term" value="P:DNA replication initiation"/>
    <property type="evidence" value="ECO:0007669"/>
    <property type="project" value="InterPro"/>
</dbReference>
<protein>
    <submittedName>
        <fullName evidence="4">RepB family plasmid replication initiator protein</fullName>
    </submittedName>
</protein>
<feature type="compositionally biased region" description="Basic and acidic residues" evidence="2">
    <location>
        <begin position="182"/>
        <end position="209"/>
    </location>
</feature>
<dbReference type="RefSeq" id="WP_167841700.1">
    <property type="nucleotide sequence ID" value="NZ_CP047629.1"/>
</dbReference>
<feature type="domain" description="Initiator Rep protein WH1" evidence="3">
    <location>
        <begin position="28"/>
        <end position="78"/>
    </location>
</feature>
<dbReference type="Pfam" id="PF01051">
    <property type="entry name" value="Rep3_N"/>
    <property type="match status" value="1"/>
</dbReference>
<dbReference type="InterPro" id="IPR036388">
    <property type="entry name" value="WH-like_DNA-bd_sf"/>
</dbReference>
<gene>
    <name evidence="4" type="ORF">GU334_11705</name>
</gene>
<dbReference type="Proteomes" id="UP000501558">
    <property type="component" value="Plasmid pLraf_19_14_1"/>
</dbReference>
<keyword evidence="4" id="KW-0614">Plasmid</keyword>
<keyword evidence="5" id="KW-1185">Reference proteome</keyword>
<geneLocation type="plasmid" evidence="4 5">
    <name>pLraf_19_14_1</name>
</geneLocation>